<comment type="cofactor">
    <cofactor evidence="1">
        <name>FAD</name>
        <dbReference type="ChEBI" id="CHEBI:57692"/>
    </cofactor>
</comment>
<feature type="binding site" evidence="3">
    <location>
        <position position="85"/>
    </location>
    <ligand>
        <name>FAD</name>
        <dbReference type="ChEBI" id="CHEBI:57692"/>
    </ligand>
</feature>
<dbReference type="PANTHER" id="PTHR10742">
    <property type="entry name" value="FLAVIN MONOAMINE OXIDASE"/>
    <property type="match status" value="1"/>
</dbReference>
<dbReference type="GO" id="GO:0009063">
    <property type="term" value="P:amino acid catabolic process"/>
    <property type="evidence" value="ECO:0007669"/>
    <property type="project" value="TreeGrafter"/>
</dbReference>
<dbReference type="InterPro" id="IPR036188">
    <property type="entry name" value="FAD/NAD-bd_sf"/>
</dbReference>
<dbReference type="Gene3D" id="3.90.660.10">
    <property type="match status" value="1"/>
</dbReference>
<dbReference type="InterPro" id="IPR002937">
    <property type="entry name" value="Amino_oxidase"/>
</dbReference>
<protein>
    <recommendedName>
        <fullName evidence="4">Amine oxidase domain-containing protein</fullName>
    </recommendedName>
</protein>
<accession>A0A402AA00</accession>
<dbReference type="InterPro" id="IPR019546">
    <property type="entry name" value="TAT_signal_bac_arc"/>
</dbReference>
<dbReference type="EMBL" id="BIFR01000002">
    <property type="protein sequence ID" value="GCE15856.1"/>
    <property type="molecule type" value="Genomic_DNA"/>
</dbReference>
<dbReference type="GO" id="GO:0001716">
    <property type="term" value="F:L-amino-acid oxidase activity"/>
    <property type="evidence" value="ECO:0007669"/>
    <property type="project" value="TreeGrafter"/>
</dbReference>
<evidence type="ECO:0000313" key="6">
    <source>
        <dbReference type="Proteomes" id="UP000287352"/>
    </source>
</evidence>
<dbReference type="RefSeq" id="WP_161975834.1">
    <property type="nucleotide sequence ID" value="NZ_BIFR01000002.1"/>
</dbReference>
<proteinExistence type="predicted"/>
<dbReference type="Gene3D" id="1.10.405.10">
    <property type="entry name" value="Guanine Nucleotide Dissociation Inhibitor, domain 1"/>
    <property type="match status" value="1"/>
</dbReference>
<keyword evidence="6" id="KW-1185">Reference proteome</keyword>
<gene>
    <name evidence="5" type="ORF">KTT_57150</name>
</gene>
<sequence>MARTPLMRALQRLAYEHAQADEQQITVAEVREHHRTLPSRRDVLKGLGAVAAGVTLTDPLGFTGHGQKAEASSPPRIAIIGAGISGLNAALTLQDKGYSTTIYESSSRVGGRMHSDTTTWANGQTSEWCAELIDTSHKTIQQLARRFNLSLVDLPAAEPNSSQDTYYFFGKYYLQSDADGDFQQVYKVLKDQTQAAPFPTLYNSYTSTGYQLDHLSLYDWIEQYVAGGHQSNMGQLLDVAYNIEYGRETKEQSALNLVYLLSYQVSPGNFKIFGASDERYHIVGGNQGLPIAIANSLPAGSIKLNWKMTRLVANADSSVTLTFSTPAGSQQATFDRVILTLPFSVLRTLDYSQAGFDTLKKTAITKLGYGTNSKLQLQFDTRYWNGTGAWPGVSNGNSYTDLGYQNTWDVTRAQPGASGIIVNYSGGAYGASFQPVSPYSTSAVSKTQDAAHTFLKQLEMVWPGISAHYTGTASLSYPTGDPNLLGSYACWLVGQYTQFSGYERVRQGHIHFAGEHCSLNYQGYMEGAAEEGARAAQEILTDYANGLVP</sequence>
<dbReference type="PANTHER" id="PTHR10742:SF342">
    <property type="entry name" value="AMINE OXIDASE"/>
    <property type="match status" value="1"/>
</dbReference>
<organism evidence="5 6">
    <name type="scientific">Tengunoibacter tsumagoiensis</name>
    <dbReference type="NCBI Taxonomy" id="2014871"/>
    <lineage>
        <taxon>Bacteria</taxon>
        <taxon>Bacillati</taxon>
        <taxon>Chloroflexota</taxon>
        <taxon>Ktedonobacteria</taxon>
        <taxon>Ktedonobacterales</taxon>
        <taxon>Dictyobacteraceae</taxon>
        <taxon>Tengunoibacter</taxon>
    </lineage>
</organism>
<dbReference type="InterPro" id="IPR001613">
    <property type="entry name" value="Flavin_amine_oxidase"/>
</dbReference>
<keyword evidence="2" id="KW-0560">Oxidoreductase</keyword>
<dbReference type="PRINTS" id="PR00757">
    <property type="entry name" value="AMINEOXDASEF"/>
</dbReference>
<dbReference type="Proteomes" id="UP000287352">
    <property type="component" value="Unassembled WGS sequence"/>
</dbReference>
<dbReference type="Pfam" id="PF10518">
    <property type="entry name" value="TAT_signal"/>
    <property type="match status" value="1"/>
</dbReference>
<evidence type="ECO:0000256" key="3">
    <source>
        <dbReference type="PIRSR" id="PIRSR601613-1"/>
    </source>
</evidence>
<evidence type="ECO:0000259" key="4">
    <source>
        <dbReference type="Pfam" id="PF01593"/>
    </source>
</evidence>
<dbReference type="InterPro" id="IPR050281">
    <property type="entry name" value="Flavin_monoamine_oxidase"/>
</dbReference>
<dbReference type="InterPro" id="IPR006311">
    <property type="entry name" value="TAT_signal"/>
</dbReference>
<evidence type="ECO:0000313" key="5">
    <source>
        <dbReference type="EMBL" id="GCE15856.1"/>
    </source>
</evidence>
<dbReference type="SUPFAM" id="SSF51905">
    <property type="entry name" value="FAD/NAD(P)-binding domain"/>
    <property type="match status" value="1"/>
</dbReference>
<dbReference type="PROSITE" id="PS51318">
    <property type="entry name" value="TAT"/>
    <property type="match status" value="1"/>
</dbReference>
<reference evidence="6" key="1">
    <citation type="submission" date="2018-12" db="EMBL/GenBank/DDBJ databases">
        <title>Tengunoibacter tsumagoiensis gen. nov., sp. nov., Dictyobacter kobayashii sp. nov., D. alpinus sp. nov., and D. joshuensis sp. nov. and description of Dictyobacteraceae fam. nov. within the order Ktedonobacterales isolated from Tengu-no-mugimeshi.</title>
        <authorList>
            <person name="Wang C.M."/>
            <person name="Zheng Y."/>
            <person name="Sakai Y."/>
            <person name="Toyoda A."/>
            <person name="Minakuchi Y."/>
            <person name="Abe K."/>
            <person name="Yokota A."/>
            <person name="Yabe S."/>
        </authorList>
    </citation>
    <scope>NUCLEOTIDE SEQUENCE [LARGE SCALE GENOMIC DNA]</scope>
    <source>
        <strain evidence="6">Uno3</strain>
    </source>
</reference>
<comment type="caution">
    <text evidence="5">The sequence shown here is derived from an EMBL/GenBank/DDBJ whole genome shotgun (WGS) entry which is preliminary data.</text>
</comment>
<evidence type="ECO:0000256" key="2">
    <source>
        <dbReference type="ARBA" id="ARBA00023002"/>
    </source>
</evidence>
<dbReference type="Pfam" id="PF01593">
    <property type="entry name" value="Amino_oxidase"/>
    <property type="match status" value="1"/>
</dbReference>
<name>A0A402AA00_9CHLR</name>
<evidence type="ECO:0000256" key="1">
    <source>
        <dbReference type="ARBA" id="ARBA00001974"/>
    </source>
</evidence>
<dbReference type="Gene3D" id="3.50.50.60">
    <property type="entry name" value="FAD/NAD(P)-binding domain"/>
    <property type="match status" value="1"/>
</dbReference>
<feature type="domain" description="Amine oxidase" evidence="4">
    <location>
        <begin position="84"/>
        <end position="540"/>
    </location>
</feature>
<dbReference type="AlphaFoldDB" id="A0A402AA00"/>